<comment type="pathway">
    <text evidence="4 16">Cofactor biosynthesis; coenzyme A biosynthesis; CoA from (R)-pantothenate: step 1/5.</text>
</comment>
<dbReference type="NCBIfam" id="TIGR00671">
    <property type="entry name" value="baf"/>
    <property type="match status" value="1"/>
</dbReference>
<comment type="catalytic activity">
    <reaction evidence="1 16">
        <text>(R)-pantothenate + ATP = (R)-4'-phosphopantothenate + ADP + H(+)</text>
        <dbReference type="Rhea" id="RHEA:16373"/>
        <dbReference type="ChEBI" id="CHEBI:10986"/>
        <dbReference type="ChEBI" id="CHEBI:15378"/>
        <dbReference type="ChEBI" id="CHEBI:29032"/>
        <dbReference type="ChEBI" id="CHEBI:30616"/>
        <dbReference type="ChEBI" id="CHEBI:456216"/>
        <dbReference type="EC" id="2.7.1.33"/>
    </reaction>
</comment>
<proteinExistence type="inferred from homology"/>
<dbReference type="GO" id="GO:0046872">
    <property type="term" value="F:metal ion binding"/>
    <property type="evidence" value="ECO:0007669"/>
    <property type="project" value="UniProtKB-KW"/>
</dbReference>
<evidence type="ECO:0000256" key="4">
    <source>
        <dbReference type="ARBA" id="ARBA00005225"/>
    </source>
</evidence>
<feature type="active site" description="Proton acceptor" evidence="16">
    <location>
        <position position="113"/>
    </location>
</feature>
<sequence>MCISKILSYFAGETKKENVNLVIDIGNTVAKLAVFDGDKVVEVLRGSNHSLDWLSMLCNKYPIERGIIASVITLSNTIRRQLAGVPFEIIELNHLTPIPIRNLYKTPETLGMDRLAAVVGANYLSPGRNLLVVDAGTALTYEFIDAEGNYWGGNISPGIYTRFKTLNACCDKLPLIERKGETPEFGFDTETAIRAGVIRGIEFEIIGYITLLQKKYPDLLVFLTGGDKFSFDTNLKSIIFADRFLVLKGLNRILNYNVK</sequence>
<evidence type="ECO:0000256" key="7">
    <source>
        <dbReference type="ARBA" id="ARBA00022490"/>
    </source>
</evidence>
<reference evidence="17" key="1">
    <citation type="submission" date="2012-11" db="EMBL/GenBank/DDBJ databases">
        <title>Dependencies among metagenomic species, viruses, plasmids and units of genetic variation.</title>
        <authorList>
            <person name="Nielsen H.B."/>
            <person name="Almeida M."/>
            <person name="Juncker A.S."/>
            <person name="Rasmussen S."/>
            <person name="Li J."/>
            <person name="Sunagawa S."/>
            <person name="Plichta D."/>
            <person name="Gautier L."/>
            <person name="Le Chatelier E."/>
            <person name="Peletier E."/>
            <person name="Bonde I."/>
            <person name="Nielsen T."/>
            <person name="Manichanh C."/>
            <person name="Arumugam M."/>
            <person name="Batto J."/>
            <person name="Santos M.B.Q.D."/>
            <person name="Blom N."/>
            <person name="Borruel N."/>
            <person name="Burgdorf K.S."/>
            <person name="Boumezbeur F."/>
            <person name="Casellas F."/>
            <person name="Dore J."/>
            <person name="Guarner F."/>
            <person name="Hansen T."/>
            <person name="Hildebrand F."/>
            <person name="Kaas R.S."/>
            <person name="Kennedy S."/>
            <person name="Kristiansen K."/>
            <person name="Kultima J.R."/>
            <person name="Leonard P."/>
            <person name="Levenez F."/>
            <person name="Lund O."/>
            <person name="Moumen B."/>
            <person name="Le Paslier D."/>
            <person name="Pons N."/>
            <person name="Pedersen O."/>
            <person name="Prifti E."/>
            <person name="Qin J."/>
            <person name="Raes J."/>
            <person name="Tap J."/>
            <person name="Tims S."/>
            <person name="Ussery D.W."/>
            <person name="Yamada T."/>
            <person name="MetaHit consortium"/>
            <person name="Renault P."/>
            <person name="Sicheritz-Ponten T."/>
            <person name="Bork P."/>
            <person name="Wang J."/>
            <person name="Brunak S."/>
            <person name="Ehrlich S.D."/>
        </authorList>
    </citation>
    <scope>NUCLEOTIDE SEQUENCE [LARGE SCALE GENOMIC DNA]</scope>
</reference>
<feature type="binding site" evidence="16">
    <location>
        <begin position="111"/>
        <end position="114"/>
    </location>
    <ligand>
        <name>substrate</name>
    </ligand>
</feature>
<comment type="cofactor">
    <cofactor evidence="16">
        <name>NH4(+)</name>
        <dbReference type="ChEBI" id="CHEBI:28938"/>
    </cofactor>
    <cofactor evidence="16">
        <name>K(+)</name>
        <dbReference type="ChEBI" id="CHEBI:29103"/>
    </cofactor>
    <text evidence="16">A monovalent cation. Ammonium or potassium.</text>
</comment>
<keyword evidence="16" id="KW-0479">Metal-binding</keyword>
<dbReference type="PANTHER" id="PTHR34265">
    <property type="entry name" value="TYPE III PANTOTHENATE KINASE"/>
    <property type="match status" value="1"/>
</dbReference>
<comment type="function">
    <text evidence="16">Catalyzes the phosphorylation of pantothenate (Pan), the first step in CoA biosynthesis.</text>
</comment>
<comment type="subunit">
    <text evidence="5 16">Homodimer.</text>
</comment>
<feature type="binding site" evidence="16">
    <location>
        <position position="134"/>
    </location>
    <ligand>
        <name>K(+)</name>
        <dbReference type="ChEBI" id="CHEBI:29103"/>
    </ligand>
</feature>
<evidence type="ECO:0000256" key="10">
    <source>
        <dbReference type="ARBA" id="ARBA00022777"/>
    </source>
</evidence>
<evidence type="ECO:0000256" key="16">
    <source>
        <dbReference type="HAMAP-Rule" id="MF_01274"/>
    </source>
</evidence>
<feature type="binding site" evidence="16">
    <location>
        <begin position="24"/>
        <end position="31"/>
    </location>
    <ligand>
        <name>ATP</name>
        <dbReference type="ChEBI" id="CHEBI:30616"/>
    </ligand>
</feature>
<evidence type="ECO:0000313" key="18">
    <source>
        <dbReference type="Proteomes" id="UP000018372"/>
    </source>
</evidence>
<dbReference type="Proteomes" id="UP000018372">
    <property type="component" value="Unassembled WGS sequence"/>
</dbReference>
<evidence type="ECO:0000256" key="12">
    <source>
        <dbReference type="ARBA" id="ARBA00022958"/>
    </source>
</evidence>
<comment type="cofactor">
    <cofactor evidence="2">
        <name>K(+)</name>
        <dbReference type="ChEBI" id="CHEBI:29103"/>
    </cofactor>
</comment>
<keyword evidence="8 16" id="KW-0808">Transferase</keyword>
<evidence type="ECO:0000256" key="6">
    <source>
        <dbReference type="ARBA" id="ARBA00012102"/>
    </source>
</evidence>
<keyword evidence="7 16" id="KW-0963">Cytoplasm</keyword>
<evidence type="ECO:0000256" key="15">
    <source>
        <dbReference type="ARBA" id="ARBA00040883"/>
    </source>
</evidence>
<dbReference type="Gene3D" id="3.30.420.40">
    <property type="match status" value="1"/>
</dbReference>
<evidence type="ECO:0000256" key="8">
    <source>
        <dbReference type="ARBA" id="ARBA00022679"/>
    </source>
</evidence>
<feature type="binding site" evidence="16">
    <location>
        <position position="104"/>
    </location>
    <ligand>
        <name>substrate</name>
    </ligand>
</feature>
<keyword evidence="13 16" id="KW-0173">Coenzyme A biosynthesis</keyword>
<comment type="subcellular location">
    <subcellularLocation>
        <location evidence="3 16">Cytoplasm</location>
    </subcellularLocation>
</comment>
<dbReference type="UniPathway" id="UPA00241">
    <property type="reaction ID" value="UER00352"/>
</dbReference>
<dbReference type="SUPFAM" id="SSF53067">
    <property type="entry name" value="Actin-like ATPase domain"/>
    <property type="match status" value="2"/>
</dbReference>
<dbReference type="GO" id="GO:0005524">
    <property type="term" value="F:ATP binding"/>
    <property type="evidence" value="ECO:0007669"/>
    <property type="project" value="UniProtKB-UniRule"/>
</dbReference>
<evidence type="ECO:0000256" key="13">
    <source>
        <dbReference type="ARBA" id="ARBA00022993"/>
    </source>
</evidence>
<dbReference type="HAMAP" id="MF_01274">
    <property type="entry name" value="Pantothen_kinase_3"/>
    <property type="match status" value="1"/>
</dbReference>
<comment type="caution">
    <text evidence="17">The sequence shown here is derived from an EMBL/GenBank/DDBJ whole genome shotgun (WGS) entry which is preliminary data.</text>
</comment>
<dbReference type="GO" id="GO:0004594">
    <property type="term" value="F:pantothenate kinase activity"/>
    <property type="evidence" value="ECO:0007669"/>
    <property type="project" value="UniProtKB-UniRule"/>
</dbReference>
<keyword evidence="9 16" id="KW-0547">Nucleotide-binding</keyword>
<dbReference type="EMBL" id="CBAT010000064">
    <property type="protein sequence ID" value="CCZ86779.1"/>
    <property type="molecule type" value="Genomic_DNA"/>
</dbReference>
<evidence type="ECO:0000256" key="3">
    <source>
        <dbReference type="ARBA" id="ARBA00004496"/>
    </source>
</evidence>
<dbReference type="GO" id="GO:0005737">
    <property type="term" value="C:cytoplasm"/>
    <property type="evidence" value="ECO:0007669"/>
    <property type="project" value="UniProtKB-SubCell"/>
</dbReference>
<evidence type="ECO:0000256" key="2">
    <source>
        <dbReference type="ARBA" id="ARBA00001958"/>
    </source>
</evidence>
<dbReference type="EC" id="2.7.1.33" evidence="6 16"/>
<dbReference type="AlphaFoldDB" id="R5VFS0"/>
<dbReference type="GO" id="GO:0015937">
    <property type="term" value="P:coenzyme A biosynthetic process"/>
    <property type="evidence" value="ECO:0007669"/>
    <property type="project" value="UniProtKB-UniRule"/>
</dbReference>
<evidence type="ECO:0000256" key="1">
    <source>
        <dbReference type="ARBA" id="ARBA00001206"/>
    </source>
</evidence>
<keyword evidence="11 16" id="KW-0067">ATP-binding</keyword>
<evidence type="ECO:0000256" key="14">
    <source>
        <dbReference type="ARBA" id="ARBA00038036"/>
    </source>
</evidence>
<comment type="similarity">
    <text evidence="14 16">Belongs to the type III pantothenate kinase family.</text>
</comment>
<evidence type="ECO:0000313" key="17">
    <source>
        <dbReference type="EMBL" id="CCZ86779.1"/>
    </source>
</evidence>
<evidence type="ECO:0000256" key="11">
    <source>
        <dbReference type="ARBA" id="ARBA00022840"/>
    </source>
</evidence>
<dbReference type="CDD" id="cd24015">
    <property type="entry name" value="ASKHA_NBD_PanK-III"/>
    <property type="match status" value="1"/>
</dbReference>
<accession>R5VFS0</accession>
<dbReference type="PANTHER" id="PTHR34265:SF1">
    <property type="entry name" value="TYPE III PANTOTHENATE KINASE"/>
    <property type="match status" value="1"/>
</dbReference>
<evidence type="ECO:0000256" key="9">
    <source>
        <dbReference type="ARBA" id="ARBA00022741"/>
    </source>
</evidence>
<name>R5VFS0_9BACT</name>
<evidence type="ECO:0000256" key="5">
    <source>
        <dbReference type="ARBA" id="ARBA00011738"/>
    </source>
</evidence>
<protein>
    <recommendedName>
        <fullName evidence="15 16">Type III pantothenate kinase</fullName>
        <ecNumber evidence="6 16">2.7.1.33</ecNumber>
    </recommendedName>
    <alternativeName>
        <fullName evidence="16">PanK-III</fullName>
    </alternativeName>
    <alternativeName>
        <fullName evidence="16">Pantothenic acid kinase</fullName>
    </alternativeName>
</protein>
<dbReference type="InterPro" id="IPR043129">
    <property type="entry name" value="ATPase_NBD"/>
</dbReference>
<dbReference type="Pfam" id="PF03309">
    <property type="entry name" value="Pan_kinase"/>
    <property type="match status" value="1"/>
</dbReference>
<gene>
    <name evidence="16" type="primary">coaX</name>
    <name evidence="17" type="ORF">BN536_01629</name>
</gene>
<keyword evidence="12 16" id="KW-0630">Potassium</keyword>
<dbReference type="InterPro" id="IPR004619">
    <property type="entry name" value="Type_III_PanK"/>
</dbReference>
<feature type="binding site" evidence="16">
    <location>
        <position position="189"/>
    </location>
    <ligand>
        <name>substrate</name>
    </ligand>
</feature>
<organism evidence="17 18">
    <name type="scientific">Phocaeicola plebeius CAG:211</name>
    <dbReference type="NCBI Taxonomy" id="1263052"/>
    <lineage>
        <taxon>Bacteria</taxon>
        <taxon>Pseudomonadati</taxon>
        <taxon>Bacteroidota</taxon>
        <taxon>Bacteroidia</taxon>
        <taxon>Bacteroidales</taxon>
        <taxon>Bacteroidaceae</taxon>
        <taxon>Phocaeicola</taxon>
    </lineage>
</organism>
<keyword evidence="10 16" id="KW-0418">Kinase</keyword>
<feature type="binding site" evidence="16">
    <location>
        <position position="137"/>
    </location>
    <ligand>
        <name>ATP</name>
        <dbReference type="ChEBI" id="CHEBI:30616"/>
    </ligand>
</feature>